<reference evidence="3" key="1">
    <citation type="submission" date="2017-02" db="UniProtKB">
        <authorList>
            <consortium name="WormBaseParasite"/>
        </authorList>
    </citation>
    <scope>IDENTIFICATION</scope>
</reference>
<proteinExistence type="predicted"/>
<accession>A0A0N4TPN6</accession>
<gene>
    <name evidence="1" type="ORF">BPAG_LOCUS10483</name>
</gene>
<protein>
    <submittedName>
        <fullName evidence="3">Ovule protein</fullName>
    </submittedName>
</protein>
<dbReference type="WBParaSite" id="BPAG_0001052101-mRNA-1">
    <property type="protein sequence ID" value="BPAG_0001052101-mRNA-1"/>
    <property type="gene ID" value="BPAG_0001052101"/>
</dbReference>
<reference evidence="1 2" key="2">
    <citation type="submission" date="2018-11" db="EMBL/GenBank/DDBJ databases">
        <authorList>
            <consortium name="Pathogen Informatics"/>
        </authorList>
    </citation>
    <scope>NUCLEOTIDE SEQUENCE [LARGE SCALE GENOMIC DNA]</scope>
</reference>
<dbReference type="AlphaFoldDB" id="A0A0N4TPN6"/>
<evidence type="ECO:0000313" key="3">
    <source>
        <dbReference type="WBParaSite" id="BPAG_0001052101-mRNA-1"/>
    </source>
</evidence>
<evidence type="ECO:0000313" key="2">
    <source>
        <dbReference type="Proteomes" id="UP000278627"/>
    </source>
</evidence>
<dbReference type="EMBL" id="UZAD01013188">
    <property type="protein sequence ID" value="VDN91669.1"/>
    <property type="molecule type" value="Genomic_DNA"/>
</dbReference>
<evidence type="ECO:0000313" key="1">
    <source>
        <dbReference type="EMBL" id="VDN91669.1"/>
    </source>
</evidence>
<keyword evidence="2" id="KW-1185">Reference proteome</keyword>
<organism evidence="3">
    <name type="scientific">Brugia pahangi</name>
    <name type="common">Filarial nematode worm</name>
    <dbReference type="NCBI Taxonomy" id="6280"/>
    <lineage>
        <taxon>Eukaryota</taxon>
        <taxon>Metazoa</taxon>
        <taxon>Ecdysozoa</taxon>
        <taxon>Nematoda</taxon>
        <taxon>Chromadorea</taxon>
        <taxon>Rhabditida</taxon>
        <taxon>Spirurina</taxon>
        <taxon>Spiruromorpha</taxon>
        <taxon>Filarioidea</taxon>
        <taxon>Onchocercidae</taxon>
        <taxon>Brugia</taxon>
    </lineage>
</organism>
<dbReference type="Proteomes" id="UP000278627">
    <property type="component" value="Unassembled WGS sequence"/>
</dbReference>
<name>A0A0N4TPN6_BRUPA</name>
<sequence length="111" mass="13007">MANALSNGYRKQPVEHNEKKRFVFGSSTPRDLSYMYSIPTIRNYDSKMKPIKQVKDQTLSYYMRQARSITRNQSGKKLDPLLPIIESSHNFAEHYYKFVISAVCYISIYNV</sequence>